<dbReference type="GO" id="GO:0003677">
    <property type="term" value="F:DNA binding"/>
    <property type="evidence" value="ECO:0007669"/>
    <property type="project" value="InterPro"/>
</dbReference>
<evidence type="ECO:0000313" key="1">
    <source>
        <dbReference type="EMBL" id="GLI40916.1"/>
    </source>
</evidence>
<sequence length="119" mass="12713">MPSVFEDPEGFMRDFESRIATMVEKSSSLDEALGAAAATARSADGEVRITVGLGGVLQEIHLSSKAQTLTPRTLAAMIKETYDQAAIQAGDNSTRALADVFGEDSAIVQQARANRRPEE</sequence>
<name>A0A9W6G5R4_9ACTN</name>
<reference evidence="1" key="1">
    <citation type="submission" date="2022-12" db="EMBL/GenBank/DDBJ databases">
        <title>Reference genome sequencing for broad-spectrum identification of bacterial and archaeal isolates by mass spectrometry.</title>
        <authorList>
            <person name="Sekiguchi Y."/>
            <person name="Tourlousse D.M."/>
        </authorList>
    </citation>
    <scope>NUCLEOTIDE SEQUENCE</scope>
    <source>
        <strain evidence="1">LLR39Z86</strain>
    </source>
</reference>
<dbReference type="Pfam" id="PF02575">
    <property type="entry name" value="YbaB_DNA_bd"/>
    <property type="match status" value="1"/>
</dbReference>
<protein>
    <recommendedName>
        <fullName evidence="3">YbaB/EbfC DNA-binding family protein</fullName>
    </recommendedName>
</protein>
<accession>A0A9W6G5R4</accession>
<dbReference type="AlphaFoldDB" id="A0A9W6G5R4"/>
<evidence type="ECO:0000313" key="2">
    <source>
        <dbReference type="Proteomes" id="UP001144313"/>
    </source>
</evidence>
<dbReference type="InterPro" id="IPR004401">
    <property type="entry name" value="YbaB/EbfC"/>
</dbReference>
<dbReference type="Proteomes" id="UP001144313">
    <property type="component" value="Unassembled WGS sequence"/>
</dbReference>
<proteinExistence type="predicted"/>
<comment type="caution">
    <text evidence="1">The sequence shown here is derived from an EMBL/GenBank/DDBJ whole genome shotgun (WGS) entry which is preliminary data.</text>
</comment>
<evidence type="ECO:0008006" key="3">
    <source>
        <dbReference type="Google" id="ProtNLM"/>
    </source>
</evidence>
<gene>
    <name evidence="1" type="ORF">GALLR39Z86_07660</name>
</gene>
<dbReference type="Gene3D" id="3.30.1310.10">
    <property type="entry name" value="Nucleoid-associated protein YbaB-like domain"/>
    <property type="match status" value="1"/>
</dbReference>
<dbReference type="RefSeq" id="WP_270118167.1">
    <property type="nucleotide sequence ID" value="NZ_BAAAOL010000016.1"/>
</dbReference>
<dbReference type="EMBL" id="BSDT01000001">
    <property type="protein sequence ID" value="GLI40916.1"/>
    <property type="molecule type" value="Genomic_DNA"/>
</dbReference>
<organism evidence="1 2">
    <name type="scientific">Glycomyces algeriensis</name>
    <dbReference type="NCBI Taxonomy" id="256037"/>
    <lineage>
        <taxon>Bacteria</taxon>
        <taxon>Bacillati</taxon>
        <taxon>Actinomycetota</taxon>
        <taxon>Actinomycetes</taxon>
        <taxon>Glycomycetales</taxon>
        <taxon>Glycomycetaceae</taxon>
        <taxon>Glycomyces</taxon>
    </lineage>
</organism>
<keyword evidence="2" id="KW-1185">Reference proteome</keyword>
<dbReference type="InterPro" id="IPR036894">
    <property type="entry name" value="YbaB-like_sf"/>
</dbReference>